<keyword evidence="7 9" id="KW-0472">Membrane</keyword>
<dbReference type="Pfam" id="PF01061">
    <property type="entry name" value="ABC2_membrane"/>
    <property type="match status" value="2"/>
</dbReference>
<dbReference type="SUPFAM" id="SSF52540">
    <property type="entry name" value="P-loop containing nucleoside triphosphate hydrolases"/>
    <property type="match status" value="2"/>
</dbReference>
<feature type="domain" description="ABC transporter" evidence="10">
    <location>
        <begin position="722"/>
        <end position="973"/>
    </location>
</feature>
<dbReference type="PROSITE" id="PS00211">
    <property type="entry name" value="ABC_TRANSPORTER_1"/>
    <property type="match status" value="2"/>
</dbReference>
<dbReference type="GO" id="GO:0140359">
    <property type="term" value="F:ABC-type transporter activity"/>
    <property type="evidence" value="ECO:0007669"/>
    <property type="project" value="InterPro"/>
</dbReference>
<evidence type="ECO:0000313" key="12">
    <source>
        <dbReference type="Proteomes" id="UP000008370"/>
    </source>
</evidence>
<dbReference type="GeneID" id="18920746"/>
<evidence type="ECO:0000256" key="5">
    <source>
        <dbReference type="ARBA" id="ARBA00022840"/>
    </source>
</evidence>
<dbReference type="PANTHER" id="PTHR48041">
    <property type="entry name" value="ABC TRANSPORTER G FAMILY MEMBER 28"/>
    <property type="match status" value="1"/>
</dbReference>
<dbReference type="Proteomes" id="UP000008370">
    <property type="component" value="Unassembled WGS sequence"/>
</dbReference>
<evidence type="ECO:0000256" key="3">
    <source>
        <dbReference type="ARBA" id="ARBA00022692"/>
    </source>
</evidence>
<dbReference type="GO" id="GO:0016887">
    <property type="term" value="F:ATP hydrolysis activity"/>
    <property type="evidence" value="ECO:0007669"/>
    <property type="project" value="InterPro"/>
</dbReference>
<evidence type="ECO:0000256" key="1">
    <source>
        <dbReference type="ARBA" id="ARBA00004141"/>
    </source>
</evidence>
<feature type="region of interest" description="Disordered" evidence="8">
    <location>
        <begin position="369"/>
        <end position="394"/>
    </location>
</feature>
<dbReference type="InterPro" id="IPR050352">
    <property type="entry name" value="ABCG_transporters"/>
</dbReference>
<evidence type="ECO:0000256" key="9">
    <source>
        <dbReference type="SAM" id="Phobius"/>
    </source>
</evidence>
<dbReference type="PROSITE" id="PS50893">
    <property type="entry name" value="ABC_TRANSPORTER_2"/>
    <property type="match status" value="2"/>
</dbReference>
<dbReference type="InterPro" id="IPR017871">
    <property type="entry name" value="ABC_transporter-like_CS"/>
</dbReference>
<evidence type="ECO:0000313" key="11">
    <source>
        <dbReference type="EMBL" id="EKM57220.1"/>
    </source>
</evidence>
<feature type="transmembrane region" description="Helical" evidence="9">
    <location>
        <begin position="545"/>
        <end position="566"/>
    </location>
</feature>
<feature type="transmembrane region" description="Helical" evidence="9">
    <location>
        <begin position="578"/>
        <end position="602"/>
    </location>
</feature>
<keyword evidence="5" id="KW-0067">ATP-binding</keyword>
<dbReference type="InterPro" id="IPR013525">
    <property type="entry name" value="ABC2_TM"/>
</dbReference>
<comment type="subcellular location">
    <subcellularLocation>
        <location evidence="1">Membrane</location>
        <topology evidence="1">Multi-pass membrane protein</topology>
    </subcellularLocation>
</comment>
<dbReference type="HOGENOM" id="CLU_000604_57_4_1"/>
<dbReference type="RefSeq" id="XP_007395041.1">
    <property type="nucleotide sequence ID" value="XM_007394979.1"/>
</dbReference>
<dbReference type="Pfam" id="PF19055">
    <property type="entry name" value="ABC2_membrane_7"/>
    <property type="match status" value="2"/>
</dbReference>
<dbReference type="InterPro" id="IPR027417">
    <property type="entry name" value="P-loop_NTPase"/>
</dbReference>
<feature type="transmembrane region" description="Helical" evidence="9">
    <location>
        <begin position="505"/>
        <end position="533"/>
    </location>
</feature>
<dbReference type="InterPro" id="IPR043926">
    <property type="entry name" value="ABCG_dom"/>
</dbReference>
<dbReference type="GO" id="GO:0016020">
    <property type="term" value="C:membrane"/>
    <property type="evidence" value="ECO:0007669"/>
    <property type="project" value="UniProtKB-SubCell"/>
</dbReference>
<feature type="transmembrane region" description="Helical" evidence="9">
    <location>
        <begin position="1144"/>
        <end position="1169"/>
    </location>
</feature>
<dbReference type="OrthoDB" id="66620at2759"/>
<evidence type="ECO:0000256" key="7">
    <source>
        <dbReference type="ARBA" id="ARBA00023136"/>
    </source>
</evidence>
<keyword evidence="3 9" id="KW-0812">Transmembrane</keyword>
<evidence type="ECO:0000259" key="10">
    <source>
        <dbReference type="PROSITE" id="PS50893"/>
    </source>
</evidence>
<name>K5WD65_PHACS</name>
<evidence type="ECO:0000256" key="4">
    <source>
        <dbReference type="ARBA" id="ARBA00022741"/>
    </source>
</evidence>
<dbReference type="PANTHER" id="PTHR48041:SF91">
    <property type="entry name" value="ABC TRANSPORTER G FAMILY MEMBER 28"/>
    <property type="match status" value="1"/>
</dbReference>
<feature type="transmembrane region" description="Helical" evidence="9">
    <location>
        <begin position="1189"/>
        <end position="1207"/>
    </location>
</feature>
<feature type="transmembrane region" description="Helical" evidence="9">
    <location>
        <begin position="1101"/>
        <end position="1123"/>
    </location>
</feature>
<organism evidence="11 12">
    <name type="scientific">Phanerochaete carnosa (strain HHB-10118-sp)</name>
    <name type="common">White-rot fungus</name>
    <name type="synonym">Peniophora carnosa</name>
    <dbReference type="NCBI Taxonomy" id="650164"/>
    <lineage>
        <taxon>Eukaryota</taxon>
        <taxon>Fungi</taxon>
        <taxon>Dikarya</taxon>
        <taxon>Basidiomycota</taxon>
        <taxon>Agaricomycotina</taxon>
        <taxon>Agaricomycetes</taxon>
        <taxon>Polyporales</taxon>
        <taxon>Phanerochaetaceae</taxon>
        <taxon>Phanerochaete</taxon>
    </lineage>
</organism>
<protein>
    <recommendedName>
        <fullName evidence="10">ABC transporter domain-containing protein</fullName>
    </recommendedName>
</protein>
<dbReference type="KEGG" id="pco:PHACADRAFT_91686"/>
<feature type="transmembrane region" description="Helical" evidence="9">
    <location>
        <begin position="1069"/>
        <end position="1089"/>
    </location>
</feature>
<keyword evidence="2" id="KW-0813">Transport</keyword>
<accession>K5WD65</accession>
<feature type="transmembrane region" description="Helical" evidence="9">
    <location>
        <begin position="658"/>
        <end position="683"/>
    </location>
</feature>
<dbReference type="SMART" id="SM00382">
    <property type="entry name" value="AAA"/>
    <property type="match status" value="2"/>
</dbReference>
<evidence type="ECO:0000256" key="8">
    <source>
        <dbReference type="SAM" id="MobiDB-lite"/>
    </source>
</evidence>
<evidence type="ECO:0000256" key="6">
    <source>
        <dbReference type="ARBA" id="ARBA00022989"/>
    </source>
</evidence>
<dbReference type="InParanoid" id="K5WD65"/>
<sequence>MPRLEAHPILHHAASSPDDQDALLALPPPPSYDVVVTDLSIAVPPFRAYIPTPIPIPIPQAVTDTVRRWNSKDREESNTNVNAGDGLIIRNVNAVVHHGEVMAIIGGSGSGKTTLLHAMAARLGNLPIAEGHVSITPSHSGGQDGAHPKGGEGHFKGMSKVVGFVKQHDYLLPHLTVRETLTYAAKLRLPSSVDSETRRLIVEQTIQELGLADAANTIVGGAGRKGISGGEKRRLSIGCVLVSFPSLLILDEVTTGLDSFTAFQLLETLDRLAKRGRTIILSLHQPRSDAFTLFSRILLMSHGSVVYSGRTANCLPYFSQLGFQPPERTNPLDFLIDISSIDTRDEGNERESRERVDRLVQCWREKEAMDAEKDVRDGPPFPGTSPLTPDPEKQAVQVSPTTTTSKRPNVLQQTVILVPRAFRNMTRGYPELVGHFLQAVILGLLVGITYFQLGDQPNDIQSLKTLAFQVVPVYGYMTQIVWTFKWCTSLVVFDREREDSLYSPVAWILSEFIAWLPMNVIAPSIFSILVYFISNMRRDDLHYNFGVFIIDMVLAQFCLVAWSLFAANIERSFARASLLGNAFSIFFILSPGFFVVNVPGWIRWFRWISPHFFSFRIVVISQFRNRTFSCQGVTAPALAQCSGNNVLRGLRISPTEPLWPMFLGNLGFLLVITAFSWFLLTVWKPGGARHAQRVASDVKGKEVSEAEIDIVRARVDVTAEHVGLFHVRRTLPSFKRIETPILTDVSARFPSGEVSVIMGPSGSGKSTFLRMCAGRPTKGGLVSSFEGHGEIKLNGVPVSSRTRHICAFVEQDDDYHLPALTVRETLRFAAIIKLHSTVSRKHKIARAEEVLRMLGLRDCADGMVGGELLKGISGGEKRRLSLACQMINDPAVLILDEPTSGLDASTARNVMEALQDIARSGRTVIASLHQPRSDIYNMVDNFVVLAKQGNVVYQGPREQLLPHFALAGYVCPPSYNPSDYCMDLISIDVRGQAGQEQTSARVKFLIESWKTRQDKMLEYIASKSVAAKEAVADTPVELEDRPEYTPIWIALPVVLDRTFRNSWRQPDIFWTRWTQAPILAICFFLFFLRLSNGPTGAQDRIGLVAETTTALAYVGFLNLATLYPMEKTVFFHDYKSAGGRYSSATFITAFTIFAIVPEFISALLFSVIMNVATGMQSNARIYFEFTVSVWIQLSFGESVGIAFASFFDTMGLSVSLVSVFLAVVSQAGSVLSASIALFLQDIAWIFPMKYGARTQLINEMQGKVFNCPPDTITNGECTAATGQQVLDLFGFHDTTWHLVLISIAVTIGYRIAAWAILSVR</sequence>
<reference evidence="11 12" key="1">
    <citation type="journal article" date="2012" name="BMC Genomics">
        <title>Comparative genomics of the white-rot fungi, Phanerochaete carnosa and P. chrysosporium, to elucidate the genetic basis of the distinct wood types they colonize.</title>
        <authorList>
            <person name="Suzuki H."/>
            <person name="MacDonald J."/>
            <person name="Syed K."/>
            <person name="Salamov A."/>
            <person name="Hori C."/>
            <person name="Aerts A."/>
            <person name="Henrissat B."/>
            <person name="Wiebenga A."/>
            <person name="vanKuyk P.A."/>
            <person name="Barry K."/>
            <person name="Lindquist E."/>
            <person name="LaButti K."/>
            <person name="Lapidus A."/>
            <person name="Lucas S."/>
            <person name="Coutinho P."/>
            <person name="Gong Y."/>
            <person name="Samejima M."/>
            <person name="Mahadevan R."/>
            <person name="Abou-Zaid M."/>
            <person name="de Vries R.P."/>
            <person name="Igarashi K."/>
            <person name="Yadav J.S."/>
            <person name="Grigoriev I.V."/>
            <person name="Master E.R."/>
        </authorList>
    </citation>
    <scope>NUCLEOTIDE SEQUENCE [LARGE SCALE GENOMIC DNA]</scope>
    <source>
        <strain evidence="11 12">HHB-10118-sp</strain>
    </source>
</reference>
<keyword evidence="12" id="KW-1185">Reference proteome</keyword>
<feature type="domain" description="ABC transporter" evidence="10">
    <location>
        <begin position="73"/>
        <end position="327"/>
    </location>
</feature>
<gene>
    <name evidence="11" type="ORF">PHACADRAFT_91686</name>
</gene>
<proteinExistence type="predicted"/>
<dbReference type="Gene3D" id="3.40.50.300">
    <property type="entry name" value="P-loop containing nucleotide triphosphate hydrolases"/>
    <property type="match status" value="2"/>
</dbReference>
<dbReference type="InterPro" id="IPR003593">
    <property type="entry name" value="AAA+_ATPase"/>
</dbReference>
<dbReference type="GO" id="GO:0005524">
    <property type="term" value="F:ATP binding"/>
    <property type="evidence" value="ECO:0007669"/>
    <property type="project" value="UniProtKB-KW"/>
</dbReference>
<dbReference type="Pfam" id="PF00005">
    <property type="entry name" value="ABC_tran"/>
    <property type="match status" value="2"/>
</dbReference>
<feature type="transmembrane region" description="Helical" evidence="9">
    <location>
        <begin position="432"/>
        <end position="453"/>
    </location>
</feature>
<dbReference type="EMBL" id="JH930471">
    <property type="protein sequence ID" value="EKM57220.1"/>
    <property type="molecule type" value="Genomic_DNA"/>
</dbReference>
<feature type="transmembrane region" description="Helical" evidence="9">
    <location>
        <begin position="1296"/>
        <end position="1317"/>
    </location>
</feature>
<dbReference type="InterPro" id="IPR003439">
    <property type="entry name" value="ABC_transporter-like_ATP-bd"/>
</dbReference>
<keyword evidence="6 9" id="KW-1133">Transmembrane helix</keyword>
<feature type="transmembrane region" description="Helical" evidence="9">
    <location>
        <begin position="1214"/>
        <end position="1239"/>
    </location>
</feature>
<evidence type="ECO:0000256" key="2">
    <source>
        <dbReference type="ARBA" id="ARBA00022448"/>
    </source>
</evidence>
<keyword evidence="4" id="KW-0547">Nucleotide-binding</keyword>